<dbReference type="PROSITE" id="PS52015">
    <property type="entry name" value="TONB_CTD"/>
    <property type="match status" value="1"/>
</dbReference>
<evidence type="ECO:0000256" key="5">
    <source>
        <dbReference type="ARBA" id="ARBA00022519"/>
    </source>
</evidence>
<keyword evidence="3 10" id="KW-0813">Transport</keyword>
<evidence type="ECO:0000313" key="13">
    <source>
        <dbReference type="EMBL" id="MFC0254214.1"/>
    </source>
</evidence>
<dbReference type="EMBL" id="JBHLWP010000020">
    <property type="protein sequence ID" value="MFC0254214.1"/>
    <property type="molecule type" value="Genomic_DNA"/>
</dbReference>
<comment type="caution">
    <text evidence="13">The sequence shown here is derived from an EMBL/GenBank/DDBJ whole genome shotgun (WGS) entry which is preliminary data.</text>
</comment>
<protein>
    <recommendedName>
        <fullName evidence="10">Protein TonB</fullName>
    </recommendedName>
</protein>
<keyword evidence="4 10" id="KW-1003">Cell membrane</keyword>
<proteinExistence type="inferred from homology"/>
<keyword evidence="5 10" id="KW-0997">Cell inner membrane</keyword>
<accession>A0ABV6FL21</accession>
<feature type="region of interest" description="Disordered" evidence="11">
    <location>
        <begin position="96"/>
        <end position="132"/>
    </location>
</feature>
<keyword evidence="10" id="KW-0735">Signal-anchor</keyword>
<dbReference type="PANTHER" id="PTHR33446:SF2">
    <property type="entry name" value="PROTEIN TONB"/>
    <property type="match status" value="1"/>
</dbReference>
<dbReference type="Gene3D" id="3.30.1150.10">
    <property type="match status" value="1"/>
</dbReference>
<dbReference type="InterPro" id="IPR006260">
    <property type="entry name" value="TonB/TolA_C"/>
</dbReference>
<evidence type="ECO:0000256" key="1">
    <source>
        <dbReference type="ARBA" id="ARBA00004383"/>
    </source>
</evidence>
<dbReference type="InterPro" id="IPR051045">
    <property type="entry name" value="TonB-dependent_transducer"/>
</dbReference>
<name>A0ABV6FL21_9BURK</name>
<evidence type="ECO:0000256" key="7">
    <source>
        <dbReference type="ARBA" id="ARBA00022927"/>
    </source>
</evidence>
<comment type="similarity">
    <text evidence="2 10">Belongs to the TonB family.</text>
</comment>
<sequence>MHFSQLNDGTGGKAGKFALVAGLHVLVAMGVMNAMHAKSIQLPALLEEPIAWIKPEVPPPPPPPQPPQPQARAVEPTIAVPAPEIDTPLPPMEETIQASTEPEPMPEPAQPARSEAPPAPPTPAGNASPGQMRSAVLADANSCAKPDYPVSAARNGDSGTVTLALMVGPDGRVQDARIQRSSGHRDLDRAAVNALSLCQFKPAMNNGIAEASWAQIAYVWTLE</sequence>
<evidence type="ECO:0000256" key="2">
    <source>
        <dbReference type="ARBA" id="ARBA00006555"/>
    </source>
</evidence>
<evidence type="ECO:0000256" key="8">
    <source>
        <dbReference type="ARBA" id="ARBA00022989"/>
    </source>
</evidence>
<dbReference type="Pfam" id="PF03544">
    <property type="entry name" value="TonB_C"/>
    <property type="match status" value="1"/>
</dbReference>
<evidence type="ECO:0000256" key="10">
    <source>
        <dbReference type="RuleBase" id="RU362123"/>
    </source>
</evidence>
<keyword evidence="7 10" id="KW-0653">Protein transport</keyword>
<dbReference type="NCBIfam" id="TIGR01352">
    <property type="entry name" value="tonB_Cterm"/>
    <property type="match status" value="1"/>
</dbReference>
<dbReference type="Proteomes" id="UP001589773">
    <property type="component" value="Unassembled WGS sequence"/>
</dbReference>
<dbReference type="SUPFAM" id="SSF74653">
    <property type="entry name" value="TolA/TonB C-terminal domain"/>
    <property type="match status" value="1"/>
</dbReference>
<keyword evidence="9" id="KW-0472">Membrane</keyword>
<evidence type="ECO:0000256" key="11">
    <source>
        <dbReference type="SAM" id="MobiDB-lite"/>
    </source>
</evidence>
<evidence type="ECO:0000256" key="3">
    <source>
        <dbReference type="ARBA" id="ARBA00022448"/>
    </source>
</evidence>
<comment type="subcellular location">
    <subcellularLocation>
        <location evidence="1 10">Cell inner membrane</location>
        <topology evidence="1 10">Single-pass membrane protein</topology>
        <orientation evidence="1 10">Periplasmic side</orientation>
    </subcellularLocation>
</comment>
<keyword evidence="14" id="KW-1185">Reference proteome</keyword>
<organism evidence="13 14">
    <name type="scientific">Massilia consociata</name>
    <dbReference type="NCBI Taxonomy" id="760117"/>
    <lineage>
        <taxon>Bacteria</taxon>
        <taxon>Pseudomonadati</taxon>
        <taxon>Pseudomonadota</taxon>
        <taxon>Betaproteobacteria</taxon>
        <taxon>Burkholderiales</taxon>
        <taxon>Oxalobacteraceae</taxon>
        <taxon>Telluria group</taxon>
        <taxon>Massilia</taxon>
    </lineage>
</organism>
<evidence type="ECO:0000256" key="9">
    <source>
        <dbReference type="ARBA" id="ARBA00023136"/>
    </source>
</evidence>
<evidence type="ECO:0000256" key="6">
    <source>
        <dbReference type="ARBA" id="ARBA00022692"/>
    </source>
</evidence>
<dbReference type="RefSeq" id="WP_379681482.1">
    <property type="nucleotide sequence ID" value="NZ_JBHLWP010000020.1"/>
</dbReference>
<dbReference type="InterPro" id="IPR037682">
    <property type="entry name" value="TonB_C"/>
</dbReference>
<dbReference type="InterPro" id="IPR003538">
    <property type="entry name" value="TonB"/>
</dbReference>
<dbReference type="PRINTS" id="PR01374">
    <property type="entry name" value="TONBPROTEIN"/>
</dbReference>
<keyword evidence="8" id="KW-1133">Transmembrane helix</keyword>
<keyword evidence="6" id="KW-0812">Transmembrane</keyword>
<evidence type="ECO:0000256" key="4">
    <source>
        <dbReference type="ARBA" id="ARBA00022475"/>
    </source>
</evidence>
<reference evidence="13 14" key="1">
    <citation type="submission" date="2024-09" db="EMBL/GenBank/DDBJ databases">
        <authorList>
            <person name="Sun Q."/>
            <person name="Mori K."/>
        </authorList>
    </citation>
    <scope>NUCLEOTIDE SEQUENCE [LARGE SCALE GENOMIC DNA]</scope>
    <source>
        <strain evidence="13 14">CCM 7792</strain>
    </source>
</reference>
<comment type="function">
    <text evidence="10">Interacts with outer membrane receptor proteins that carry out high-affinity binding and energy dependent uptake into the periplasmic space of specific substrates. It could act to transduce energy from the cytoplasmic membrane to specific energy-requiring processes in the outer membrane, resulting in the release into the periplasm of ligands bound by these outer membrane proteins.</text>
</comment>
<gene>
    <name evidence="13" type="ORF">ACFFJK_20175</name>
</gene>
<evidence type="ECO:0000259" key="12">
    <source>
        <dbReference type="PROSITE" id="PS52015"/>
    </source>
</evidence>
<evidence type="ECO:0000313" key="14">
    <source>
        <dbReference type="Proteomes" id="UP001589773"/>
    </source>
</evidence>
<dbReference type="PANTHER" id="PTHR33446">
    <property type="entry name" value="PROTEIN TONB-RELATED"/>
    <property type="match status" value="1"/>
</dbReference>
<feature type="domain" description="TonB C-terminal" evidence="12">
    <location>
        <begin position="133"/>
        <end position="223"/>
    </location>
</feature>